<organism evidence="1 2">
    <name type="scientific">Diversispora epigaea</name>
    <dbReference type="NCBI Taxonomy" id="1348612"/>
    <lineage>
        <taxon>Eukaryota</taxon>
        <taxon>Fungi</taxon>
        <taxon>Fungi incertae sedis</taxon>
        <taxon>Mucoromycota</taxon>
        <taxon>Glomeromycotina</taxon>
        <taxon>Glomeromycetes</taxon>
        <taxon>Diversisporales</taxon>
        <taxon>Diversisporaceae</taxon>
        <taxon>Diversispora</taxon>
    </lineage>
</organism>
<dbReference type="Proteomes" id="UP000266861">
    <property type="component" value="Unassembled WGS sequence"/>
</dbReference>
<protein>
    <recommendedName>
        <fullName evidence="3">RNase H type-1 domain-containing protein</fullName>
    </recommendedName>
</protein>
<name>A0A397ILT4_9GLOM</name>
<gene>
    <name evidence="1" type="ORF">Glove_209g79</name>
</gene>
<reference evidence="1 2" key="1">
    <citation type="submission" date="2018-08" db="EMBL/GenBank/DDBJ databases">
        <title>Genome and evolution of the arbuscular mycorrhizal fungus Diversispora epigaea (formerly Glomus versiforme) and its bacterial endosymbionts.</title>
        <authorList>
            <person name="Sun X."/>
            <person name="Fei Z."/>
            <person name="Harrison M."/>
        </authorList>
    </citation>
    <scope>NUCLEOTIDE SEQUENCE [LARGE SCALE GENOMIC DNA]</scope>
    <source>
        <strain evidence="1 2">IT104</strain>
    </source>
</reference>
<evidence type="ECO:0000313" key="1">
    <source>
        <dbReference type="EMBL" id="RHZ75792.1"/>
    </source>
</evidence>
<evidence type="ECO:0000313" key="2">
    <source>
        <dbReference type="Proteomes" id="UP000266861"/>
    </source>
</evidence>
<comment type="caution">
    <text evidence="1">The sequence shown here is derived from an EMBL/GenBank/DDBJ whole genome shotgun (WGS) entry which is preliminary data.</text>
</comment>
<proteinExistence type="predicted"/>
<sequence>MNYKEVIYKGTHSGVIHNETANKLAREGCLKPVCFPDLQSLTSVNAVSCWNTETIEEPLRHFTKKLGKAKYSIKWRLLNWNISTISAFKSKQIQWELSWRTTMLSYIDCNVTDNKETRNKLINLLVSKTTTVACRDTCKNMCKTLEALKELHIPRDVSTRDTDHLSFIDVMLGLIPITVYDIVLQKVVTHELADQIIDDVFNQFKLFLHTHIWKDRCTAVKKWKTENGISNNKWKKKVRNETLDTTVTVGISIFCISIQAFGHTGKPLAIPLQNTFNYINSYQKGYQLFMIYSLLLKKPKRSGEEYEFNKYHDPFSDVNQA</sequence>
<accession>A0A397ILT4</accession>
<keyword evidence="2" id="KW-1185">Reference proteome</keyword>
<evidence type="ECO:0008006" key="3">
    <source>
        <dbReference type="Google" id="ProtNLM"/>
    </source>
</evidence>
<dbReference type="EMBL" id="PQFF01000196">
    <property type="protein sequence ID" value="RHZ75792.1"/>
    <property type="molecule type" value="Genomic_DNA"/>
</dbReference>
<dbReference type="AlphaFoldDB" id="A0A397ILT4"/>